<evidence type="ECO:0000313" key="1">
    <source>
        <dbReference type="EMBL" id="OSJ33453.1"/>
    </source>
</evidence>
<dbReference type="SUPFAM" id="SSF53822">
    <property type="entry name" value="Periplasmic binding protein-like I"/>
    <property type="match status" value="1"/>
</dbReference>
<comment type="caution">
    <text evidence="1">The sequence shown here is derived from an EMBL/GenBank/DDBJ whole genome shotgun (WGS) entry which is preliminary data.</text>
</comment>
<dbReference type="InterPro" id="IPR007487">
    <property type="entry name" value="ABC_transpt-TYRBP-like"/>
</dbReference>
<evidence type="ECO:0000313" key="2">
    <source>
        <dbReference type="Proteomes" id="UP000193335"/>
    </source>
</evidence>
<proteinExistence type="predicted"/>
<dbReference type="InterPro" id="IPR028082">
    <property type="entry name" value="Peripla_BP_I"/>
</dbReference>
<name>A0A1Y2JTJ3_BRAJP</name>
<dbReference type="PANTHER" id="PTHR35271">
    <property type="entry name" value="ABC TRANSPORTER, SUBSTRATE-BINDING LIPOPROTEIN-RELATED"/>
    <property type="match status" value="1"/>
</dbReference>
<dbReference type="CDD" id="cd06325">
    <property type="entry name" value="PBP1_ABC_unchar_transporter"/>
    <property type="match status" value="1"/>
</dbReference>
<dbReference type="AlphaFoldDB" id="A0A1Y2JTJ3"/>
<dbReference type="RefSeq" id="WP_085400519.1">
    <property type="nucleotide sequence ID" value="NZ_NAFL01000241.1"/>
</dbReference>
<evidence type="ECO:0008006" key="3">
    <source>
        <dbReference type="Google" id="ProtNLM"/>
    </source>
</evidence>
<accession>A0A1Y2JTJ3</accession>
<organism evidence="1 2">
    <name type="scientific">Bradyrhizobium japonicum</name>
    <dbReference type="NCBI Taxonomy" id="375"/>
    <lineage>
        <taxon>Bacteria</taxon>
        <taxon>Pseudomonadati</taxon>
        <taxon>Pseudomonadota</taxon>
        <taxon>Alphaproteobacteria</taxon>
        <taxon>Hyphomicrobiales</taxon>
        <taxon>Nitrobacteraceae</taxon>
        <taxon>Bradyrhizobium</taxon>
    </lineage>
</organism>
<protein>
    <recommendedName>
        <fullName evidence="3">ABC transporter substrate-binding protein</fullName>
    </recommendedName>
</protein>
<sequence length="325" mass="34818">MKRRDFMKGFVGAAVWPSFRREKRSRPLIGFLSSRSRGDSTRILTAFRQGLAEAGYIAGHDVSIEYRWAGGDYERLPALAADIVDRSPSVLIAAGGEPSALAAKAASDSIPIVFSVGGDPVRTGLVNSLNRPGGNMTGISLLATELEAKRLGLLHEMAPRAKVIGVLVDDDFQESQTQTREIELAARGLGCSVVIACASSDLELTEAFERLRIAGVDALLVCAAPFFDTRRRSIVAHEAQQNIPAIYQFRDYAAEGGLMSYGIRPPEGYRQIGLYAGFILNGISPSELPVVRPATFELVINLRTAAAAGIDVPPSLLACADEAIS</sequence>
<dbReference type="Gene3D" id="3.40.50.2300">
    <property type="match status" value="2"/>
</dbReference>
<reference evidence="1 2" key="1">
    <citation type="submission" date="2017-03" db="EMBL/GenBank/DDBJ databases">
        <title>Whole genome sequences of fourteen strains of Bradyrhizobium canariense and one strain of Bradyrhizobium japonicum isolated from Lupinus (Papilionoideae: Genisteae) species in Algeria.</title>
        <authorList>
            <person name="Crovadore J."/>
            <person name="Chekireb D."/>
            <person name="Brachmann A."/>
            <person name="Chablais R."/>
            <person name="Cochard B."/>
            <person name="Lefort F."/>
        </authorList>
    </citation>
    <scope>NUCLEOTIDE SEQUENCE [LARGE SCALE GENOMIC DNA]</scope>
    <source>
        <strain evidence="1 2">UBMA197</strain>
    </source>
</reference>
<dbReference type="Pfam" id="PF04392">
    <property type="entry name" value="ABC_sub_bind"/>
    <property type="match status" value="1"/>
</dbReference>
<dbReference type="PANTHER" id="PTHR35271:SF1">
    <property type="entry name" value="ABC TRANSPORTER, SUBSTRATE-BINDING LIPOPROTEIN"/>
    <property type="match status" value="1"/>
</dbReference>
<dbReference type="EMBL" id="NAFL01000241">
    <property type="protein sequence ID" value="OSJ33453.1"/>
    <property type="molecule type" value="Genomic_DNA"/>
</dbReference>
<dbReference type="Proteomes" id="UP000193335">
    <property type="component" value="Unassembled WGS sequence"/>
</dbReference>
<gene>
    <name evidence="1" type="ORF">BSZ19_15500</name>
</gene>